<dbReference type="AlphaFoldDB" id="A0A317WLI7"/>
<reference evidence="1 2" key="1">
    <citation type="submission" date="2016-12" db="EMBL/GenBank/DDBJ databases">
        <title>The genomes of Aspergillus section Nigri reveals drivers in fungal speciation.</title>
        <authorList>
            <consortium name="DOE Joint Genome Institute"/>
            <person name="Vesth T.C."/>
            <person name="Nybo J."/>
            <person name="Theobald S."/>
            <person name="Brandl J."/>
            <person name="Frisvad J.C."/>
            <person name="Nielsen K.F."/>
            <person name="Lyhne E.K."/>
            <person name="Kogle M.E."/>
            <person name="Kuo A."/>
            <person name="Riley R."/>
            <person name="Clum A."/>
            <person name="Nolan M."/>
            <person name="Lipzen A."/>
            <person name="Salamov A."/>
            <person name="Henrissat B."/>
            <person name="Wiebenga A."/>
            <person name="De Vries R.P."/>
            <person name="Grigoriev I.V."/>
            <person name="Mortensen U.H."/>
            <person name="Andersen M.R."/>
            <person name="Baker S.E."/>
        </authorList>
    </citation>
    <scope>NUCLEOTIDE SEQUENCE [LARGE SCALE GENOMIC DNA]</scope>
    <source>
        <strain evidence="1 2">CBS 117.55</strain>
    </source>
</reference>
<dbReference type="RefSeq" id="XP_025400469.1">
    <property type="nucleotide sequence ID" value="XM_025542866.1"/>
</dbReference>
<dbReference type="Proteomes" id="UP000247233">
    <property type="component" value="Unassembled WGS sequence"/>
</dbReference>
<dbReference type="GeneID" id="37065103"/>
<evidence type="ECO:0000313" key="2">
    <source>
        <dbReference type="Proteomes" id="UP000247233"/>
    </source>
</evidence>
<dbReference type="EMBL" id="MSFL01000008">
    <property type="protein sequence ID" value="PWY85917.1"/>
    <property type="molecule type" value="Genomic_DNA"/>
</dbReference>
<sequence length="76" mass="8104">MWLHFTRTGRETETQAGLVLSSSAGRSWLAAAAATAACCLLLAAGCCEASLLPREMPHRLIVLGIPPFWDNPARPA</sequence>
<accession>A0A317WLI7</accession>
<proteinExistence type="predicted"/>
<protein>
    <submittedName>
        <fullName evidence="1">Uncharacterized protein</fullName>
    </submittedName>
</protein>
<evidence type="ECO:0000313" key="1">
    <source>
        <dbReference type="EMBL" id="PWY85917.1"/>
    </source>
</evidence>
<keyword evidence="2" id="KW-1185">Reference proteome</keyword>
<gene>
    <name evidence="1" type="ORF">BO70DRAFT_360765</name>
</gene>
<organism evidence="1 2">
    <name type="scientific">Aspergillus heteromorphus CBS 117.55</name>
    <dbReference type="NCBI Taxonomy" id="1448321"/>
    <lineage>
        <taxon>Eukaryota</taxon>
        <taxon>Fungi</taxon>
        <taxon>Dikarya</taxon>
        <taxon>Ascomycota</taxon>
        <taxon>Pezizomycotina</taxon>
        <taxon>Eurotiomycetes</taxon>
        <taxon>Eurotiomycetidae</taxon>
        <taxon>Eurotiales</taxon>
        <taxon>Aspergillaceae</taxon>
        <taxon>Aspergillus</taxon>
        <taxon>Aspergillus subgen. Circumdati</taxon>
    </lineage>
</organism>
<name>A0A317WLI7_9EURO</name>
<dbReference type="VEuPathDB" id="FungiDB:BO70DRAFT_360765"/>
<comment type="caution">
    <text evidence="1">The sequence shown here is derived from an EMBL/GenBank/DDBJ whole genome shotgun (WGS) entry which is preliminary data.</text>
</comment>